<evidence type="ECO:0000313" key="3">
    <source>
        <dbReference type="Proteomes" id="UP000033566"/>
    </source>
</evidence>
<sequence length="698" mass="75075">MPVGAECDITGDQFGQLDLTKDDPSGRTLETLLKPNQVIWQLRRDDQSAFTDTDLDDGETTSPKMTVDDNVGSGGDGNVVDLTNYYQFVPTQMQMTKKVNASDNAWQKLQEADTSFRFAYQCQGVGYSLSNVGLPGSVGVTEDGNFDNADRRFTSDTVQIPAGAWCTMQELEPENKPAALDWEADETEISKQVGRAEDDVESYDFVNNFDQRTVPVRLAALQDGYIAGAEDASYNFNIRCTDEEGTTLTENFTVGQAYSSATVADDAPPISNRVVQLPVGADCTLDLNDSSALAARPQLEVTNGARTPYVAFGKWVGGVAEEDNPDTKLVDLKADQVGQDLKNYSYDFSVSDELVSANGAPVMTIAAEAMHLRAKVDVSFKKTSEGAAGEGRQFHFSTTCGSDFNLTANQTQLLRDIEVDRDCFIQERPILTGDTEEGAEEINAVASVESAGANLGDSTAGNLTATEDGHLGAAFWNFGVHPVGNASDTSRSGPPWTLVAKNSFPGFELDKHIEGAPISAVTGAVADTAVLPDEAETMRFNYTVRNNGAVLAGEFSIREPELAGYTVRDAAGGEYVIDDNGTIPAEVCNLNDGRELPKGEERTCSFDVVINAPTDESYSYRGTAVVTGTAAGATFTAEDTYGAFRLSAALGFLLPDTGMQTLVWVLLIALLVLGLGLWSYLRNRNEEDEELAAQTSEQ</sequence>
<dbReference type="STRING" id="161896.UL81_08790"/>
<reference evidence="2 3" key="1">
    <citation type="journal article" date="2015" name="Genome Announc.">
        <title>Complete Genome Sequence of Corynebacterium camporealensis DSM 44610, Isolated from the Milk of a Manchega Sheep with Subclinical Mastitis.</title>
        <authorList>
            <person name="Ruckert C."/>
            <person name="Albersmeier A."/>
            <person name="Winkler A."/>
            <person name="Tauch A."/>
        </authorList>
    </citation>
    <scope>NUCLEOTIDE SEQUENCE [LARGE SCALE GENOMIC DNA]</scope>
    <source>
        <strain evidence="2 3">DSM 44610</strain>
    </source>
</reference>
<dbReference type="Proteomes" id="UP000033566">
    <property type="component" value="Chromosome"/>
</dbReference>
<dbReference type="Pfam" id="PF19407">
    <property type="entry name" value="DUF5979"/>
    <property type="match status" value="2"/>
</dbReference>
<dbReference type="NCBIfam" id="TIGR01167">
    <property type="entry name" value="LPXTG_anchor"/>
    <property type="match status" value="1"/>
</dbReference>
<dbReference type="EMBL" id="CP011311">
    <property type="protein sequence ID" value="AKE39708.1"/>
    <property type="molecule type" value="Genomic_DNA"/>
</dbReference>
<dbReference type="AlphaFoldDB" id="A0A0F6QZ93"/>
<name>A0A0F6QZ93_9CORY</name>
<organism evidence="2 3">
    <name type="scientific">Corynebacterium camporealensis</name>
    <dbReference type="NCBI Taxonomy" id="161896"/>
    <lineage>
        <taxon>Bacteria</taxon>
        <taxon>Bacillati</taxon>
        <taxon>Actinomycetota</taxon>
        <taxon>Actinomycetes</taxon>
        <taxon>Mycobacteriales</taxon>
        <taxon>Corynebacteriaceae</taxon>
        <taxon>Corynebacterium</taxon>
    </lineage>
</organism>
<dbReference type="HOGENOM" id="CLU_394678_0_0_11"/>
<dbReference type="RefSeq" id="WP_144407177.1">
    <property type="nucleotide sequence ID" value="NZ_CP011311.1"/>
</dbReference>
<evidence type="ECO:0000313" key="2">
    <source>
        <dbReference type="EMBL" id="AKE39708.1"/>
    </source>
</evidence>
<dbReference type="InterPro" id="IPR046022">
    <property type="entry name" value="DUF5979"/>
</dbReference>
<protein>
    <recommendedName>
        <fullName evidence="1">DUF5979 domain-containing protein</fullName>
    </recommendedName>
</protein>
<gene>
    <name evidence="2" type="ORF">UL81_08790</name>
</gene>
<evidence type="ECO:0000259" key="1">
    <source>
        <dbReference type="Pfam" id="PF19407"/>
    </source>
</evidence>
<dbReference type="PATRIC" id="fig|161896.4.peg.1722"/>
<keyword evidence="3" id="KW-1185">Reference proteome</keyword>
<accession>A0A0F6QZ93</accession>
<dbReference type="KEGG" id="ccj:UL81_08790"/>
<dbReference type="OrthoDB" id="4412057at2"/>
<feature type="domain" description="DUF5979" evidence="1">
    <location>
        <begin position="96"/>
        <end position="210"/>
    </location>
</feature>
<feature type="domain" description="DUF5979" evidence="1">
    <location>
        <begin position="229"/>
        <end position="298"/>
    </location>
</feature>
<proteinExistence type="predicted"/>